<feature type="coiled-coil region" evidence="7">
    <location>
        <begin position="542"/>
        <end position="594"/>
    </location>
</feature>
<dbReference type="InterPro" id="IPR000008">
    <property type="entry name" value="C2_dom"/>
</dbReference>
<dbReference type="Pfam" id="PF18111">
    <property type="entry name" value="RPGR1_C"/>
    <property type="match status" value="1"/>
</dbReference>
<keyword evidence="5" id="KW-0969">Cilium</keyword>
<dbReference type="SMART" id="SM00054">
    <property type="entry name" value="EFh"/>
    <property type="match status" value="2"/>
</dbReference>
<dbReference type="PROSITE" id="PS00018">
    <property type="entry name" value="EF_HAND_1"/>
    <property type="match status" value="2"/>
</dbReference>
<dbReference type="CDD" id="cd00030">
    <property type="entry name" value="C2"/>
    <property type="match status" value="1"/>
</dbReference>
<gene>
    <name evidence="11" type="ORF">WJX72_006558</name>
</gene>
<sequence>MESFPSLQVSYASGPKSIKPAIRPAWKGNKKVDEESFLNMQQDYLRLKKAEKATEEKMRQLAAQLARTEEAAKRAMVRNDSSARGGAAQRLLDLERELTRLGADKAEAEGRAAREHKRAVDYKVKAEELKRRLEGVLKDQRRLVQQVGQQQSRMAMRPSTRGDMDKDHSGALDRAELSRLIARLLPDSPPADVKFFVSMLDADGDGRVTLDELVAAIRESLAAGGAVAERRERETAEALQELRLYLSQHALEAVAHFNACDSQKTGRLGWSEATLHDVRDGWIDNDSAAAHGIDSQLQVAWEKANMLKKRYLETKSALDAMKSQNATVLKELEDKNMALHEQRMLHLKVDRENNSLRMELERFRELQPMLDGERKERVRLEKENNGLLSKAFSAPGAAMNELRTIKAELYTVKREKAAAELREAEARRELADLMRKGGLVAGGAPSRAEDTRVVQRELSEAQRELARTRIELESANAKLDIFRSTGVLDGMEGKRTHMAGAMYTNNAPDAEKAEDEIRRELAALREVYSSERGEGEKLRKLLQYEEEKRADLEALLELAHRQKEDDAKALQEKVGRLERERDRLEEQVGKLEVQLRGAYTGRTGPKALRASQPMPDAKSGAALHASLASDINEELAPNENIFEVHISGAVLEAEAVGGAEAATFVALDFFEHETQATPVVGTLRPEYDTTVQYVVEMDSFFLEYMDTKFLTLELNRSKGWDYEALGVARVALRQLLDHTELGLAGPANRKYQYADVHSAGGRYIGKVRYAVSVLRPMEMAIRAYRRTWQPADNALARDCLSSGCAAASCLHNQRHGLKGQYTAAKPAAAGDLLTCGPPPVQGQDCAAAAVAQAQAHPESASHIQVTVLGCRNLQSAVGMSTQRPYVSYTLPGYQQPYDTSFGQGAHPDFADASSFAIARSPELERELRSRELQVTVFDDAESGSSDRSIVGIAHVPLRALAEGLPVQGTFPVLQPSSRQPCGEVTLTVRWHNPMEPNKVPRPPSSPAVGHRAQAASPAPSAQHAHQQQARQGQAQPAPRQFQYDEDEPETLYSQSTSRRPSEHGTELQSEASELREMSYTSGGVGGRGAGAAATPDRGTPHKRMQNSSLDGYGEDEEDFGLGAELGYSPAPKAMLPNNVRPLSGKGRARYDTSAELSIEELPGRIWQPISMDELEWPDRANHLMIIIESVQLKSEVLRNRAVESVFVMYNFLPHLCQPEEQCTHSLPVAAKPLIFNAGKAYALHASSAQHAAARSEVAQLMKAAEGALIPVCIVSQREGAKDYQQFGFADINLQEVVRQRRDLRHHQLTLLAANNHPVATLTLSVIAVQVLQNLGFK</sequence>
<feature type="coiled-coil region" evidence="7">
    <location>
        <begin position="370"/>
        <end position="478"/>
    </location>
</feature>
<feature type="compositionally biased region" description="Low complexity" evidence="8">
    <location>
        <begin position="1010"/>
        <end position="1040"/>
    </location>
</feature>
<dbReference type="GO" id="GO:0005509">
    <property type="term" value="F:calcium ion binding"/>
    <property type="evidence" value="ECO:0007669"/>
    <property type="project" value="InterPro"/>
</dbReference>
<keyword evidence="4 7" id="KW-0175">Coiled coil</keyword>
<comment type="caution">
    <text evidence="11">The sequence shown here is derived from an EMBL/GenBank/DDBJ whole genome shotgun (WGS) entry which is preliminary data.</text>
</comment>
<name>A0AAW1PQ36_9CHLO</name>
<dbReference type="GO" id="GO:0035869">
    <property type="term" value="C:ciliary transition zone"/>
    <property type="evidence" value="ECO:0007669"/>
    <property type="project" value="TreeGrafter"/>
</dbReference>
<dbReference type="InterPro" id="IPR035892">
    <property type="entry name" value="C2_domain_sf"/>
</dbReference>
<dbReference type="Pfam" id="PF13499">
    <property type="entry name" value="EF-hand_7"/>
    <property type="match status" value="1"/>
</dbReference>
<evidence type="ECO:0000256" key="8">
    <source>
        <dbReference type="SAM" id="MobiDB-lite"/>
    </source>
</evidence>
<evidence type="ECO:0000256" key="1">
    <source>
        <dbReference type="ARBA" id="ARBA00004138"/>
    </source>
</evidence>
<dbReference type="GO" id="GO:1905515">
    <property type="term" value="P:non-motile cilium assembly"/>
    <property type="evidence" value="ECO:0007669"/>
    <property type="project" value="TreeGrafter"/>
</dbReference>
<evidence type="ECO:0000256" key="3">
    <source>
        <dbReference type="ARBA" id="ARBA00022837"/>
    </source>
</evidence>
<evidence type="ECO:0000256" key="6">
    <source>
        <dbReference type="ARBA" id="ARBA00023273"/>
    </source>
</evidence>
<feature type="domain" description="EF-hand" evidence="10">
    <location>
        <begin position="188"/>
        <end position="223"/>
    </location>
</feature>
<keyword evidence="12" id="KW-1185">Reference proteome</keyword>
<dbReference type="SUPFAM" id="SSF49562">
    <property type="entry name" value="C2 domain (Calcium/lipid-binding domain, CaLB)"/>
    <property type="match status" value="2"/>
</dbReference>
<feature type="compositionally biased region" description="Polar residues" evidence="8">
    <location>
        <begin position="1"/>
        <end position="11"/>
    </location>
</feature>
<evidence type="ECO:0000313" key="12">
    <source>
        <dbReference type="Proteomes" id="UP001489004"/>
    </source>
</evidence>
<evidence type="ECO:0000256" key="7">
    <source>
        <dbReference type="SAM" id="Coils"/>
    </source>
</evidence>
<dbReference type="GO" id="GO:0005856">
    <property type="term" value="C:cytoskeleton"/>
    <property type="evidence" value="ECO:0007669"/>
    <property type="project" value="UniProtKB-ARBA"/>
</dbReference>
<keyword evidence="6" id="KW-0966">Cell projection</keyword>
<reference evidence="11 12" key="1">
    <citation type="journal article" date="2024" name="Nat. Commun.">
        <title>Phylogenomics reveals the evolutionary origins of lichenization in chlorophyte algae.</title>
        <authorList>
            <person name="Puginier C."/>
            <person name="Libourel C."/>
            <person name="Otte J."/>
            <person name="Skaloud P."/>
            <person name="Haon M."/>
            <person name="Grisel S."/>
            <person name="Petersen M."/>
            <person name="Berrin J.G."/>
            <person name="Delaux P.M."/>
            <person name="Dal Grande F."/>
            <person name="Keller J."/>
        </authorList>
    </citation>
    <scope>NUCLEOTIDE SEQUENCE [LARGE SCALE GENOMIC DNA]</scope>
    <source>
        <strain evidence="11 12">SAG 2043</strain>
    </source>
</reference>
<feature type="region of interest" description="Disordered" evidence="8">
    <location>
        <begin position="992"/>
        <end position="1112"/>
    </location>
</feature>
<evidence type="ECO:0000313" key="11">
    <source>
        <dbReference type="EMBL" id="KAK9810203.1"/>
    </source>
</evidence>
<feature type="region of interest" description="Disordered" evidence="8">
    <location>
        <begin position="147"/>
        <end position="168"/>
    </location>
</feature>
<proteinExistence type="inferred from homology"/>
<dbReference type="InterPro" id="IPR011992">
    <property type="entry name" value="EF-hand-dom_pair"/>
</dbReference>
<dbReference type="CDD" id="cd00051">
    <property type="entry name" value="EFh"/>
    <property type="match status" value="1"/>
</dbReference>
<comment type="similarity">
    <text evidence="2">Belongs to the RPGRIP1 family.</text>
</comment>
<evidence type="ECO:0008006" key="13">
    <source>
        <dbReference type="Google" id="ProtNLM"/>
    </source>
</evidence>
<dbReference type="Gene3D" id="1.10.238.10">
    <property type="entry name" value="EF-hand"/>
    <property type="match status" value="1"/>
</dbReference>
<dbReference type="InterPro" id="IPR041091">
    <property type="entry name" value="RPGRIP1_C"/>
</dbReference>
<dbReference type="EMBL" id="JALJOR010000010">
    <property type="protein sequence ID" value="KAK9810203.1"/>
    <property type="molecule type" value="Genomic_DNA"/>
</dbReference>
<feature type="domain" description="EF-hand" evidence="10">
    <location>
        <begin position="163"/>
        <end position="187"/>
    </location>
</feature>
<dbReference type="PANTHER" id="PTHR14240:SF1">
    <property type="entry name" value="PROTEIN FANTOM-RELATED"/>
    <property type="match status" value="1"/>
</dbReference>
<keyword evidence="3" id="KW-0106">Calcium</keyword>
<feature type="region of interest" description="Disordered" evidence="8">
    <location>
        <begin position="1"/>
        <end position="20"/>
    </location>
</feature>
<organism evidence="11 12">
    <name type="scientific">[Myrmecia] bisecta</name>
    <dbReference type="NCBI Taxonomy" id="41462"/>
    <lineage>
        <taxon>Eukaryota</taxon>
        <taxon>Viridiplantae</taxon>
        <taxon>Chlorophyta</taxon>
        <taxon>core chlorophytes</taxon>
        <taxon>Trebouxiophyceae</taxon>
        <taxon>Trebouxiales</taxon>
        <taxon>Trebouxiaceae</taxon>
        <taxon>Myrmecia</taxon>
    </lineage>
</organism>
<comment type="subcellular location">
    <subcellularLocation>
        <location evidence="1">Cell projection</location>
        <location evidence="1">Cilium</location>
    </subcellularLocation>
</comment>
<dbReference type="PROSITE" id="PS50004">
    <property type="entry name" value="C2"/>
    <property type="match status" value="1"/>
</dbReference>
<protein>
    <recommendedName>
        <fullName evidence="13">C2 domain-containing protein</fullName>
    </recommendedName>
</protein>
<feature type="coiled-coil region" evidence="7">
    <location>
        <begin position="44"/>
        <end position="146"/>
    </location>
</feature>
<evidence type="ECO:0000256" key="5">
    <source>
        <dbReference type="ARBA" id="ARBA00023069"/>
    </source>
</evidence>
<dbReference type="Pfam" id="PF00168">
    <property type="entry name" value="C2"/>
    <property type="match status" value="1"/>
</dbReference>
<dbReference type="InterPro" id="IPR031139">
    <property type="entry name" value="RPGRIP1_fam"/>
</dbReference>
<dbReference type="Pfam" id="PF11618">
    <property type="entry name" value="C2-C2_1"/>
    <property type="match status" value="1"/>
</dbReference>
<feature type="domain" description="C2" evidence="9">
    <location>
        <begin position="844"/>
        <end position="970"/>
    </location>
</feature>
<dbReference type="PROSITE" id="PS50222">
    <property type="entry name" value="EF_HAND_2"/>
    <property type="match status" value="2"/>
</dbReference>
<evidence type="ECO:0000256" key="2">
    <source>
        <dbReference type="ARBA" id="ARBA00006042"/>
    </source>
</evidence>
<dbReference type="InterPro" id="IPR002048">
    <property type="entry name" value="EF_hand_dom"/>
</dbReference>
<evidence type="ECO:0000259" key="9">
    <source>
        <dbReference type="PROSITE" id="PS50004"/>
    </source>
</evidence>
<dbReference type="InterPro" id="IPR018247">
    <property type="entry name" value="EF_Hand_1_Ca_BS"/>
</dbReference>
<evidence type="ECO:0000256" key="4">
    <source>
        <dbReference type="ARBA" id="ARBA00023054"/>
    </source>
</evidence>
<evidence type="ECO:0000259" key="10">
    <source>
        <dbReference type="PROSITE" id="PS50222"/>
    </source>
</evidence>
<dbReference type="PANTHER" id="PTHR14240">
    <property type="entry name" value="RETINITIS PIGMENTOSA GTPASE REGULATOR-INTERACTING PROTEIN"/>
    <property type="match status" value="1"/>
</dbReference>
<dbReference type="Proteomes" id="UP001489004">
    <property type="component" value="Unassembled WGS sequence"/>
</dbReference>
<accession>A0AAW1PQ36</accession>
<dbReference type="InterPro" id="IPR021656">
    <property type="entry name" value="C2-C2_1"/>
</dbReference>
<dbReference type="Gene3D" id="2.60.40.150">
    <property type="entry name" value="C2 domain"/>
    <property type="match status" value="3"/>
</dbReference>
<dbReference type="SUPFAM" id="SSF47473">
    <property type="entry name" value="EF-hand"/>
    <property type="match status" value="1"/>
</dbReference>